<name>A0A515DFY6_9BURK</name>
<evidence type="ECO:0000313" key="2">
    <source>
        <dbReference type="Proteomes" id="UP000316798"/>
    </source>
</evidence>
<dbReference type="Gene3D" id="1.10.238.160">
    <property type="match status" value="1"/>
</dbReference>
<organism evidence="1 2">
    <name type="scientific">Rhodoferax sediminis</name>
    <dbReference type="NCBI Taxonomy" id="2509614"/>
    <lineage>
        <taxon>Bacteria</taxon>
        <taxon>Pseudomonadati</taxon>
        <taxon>Pseudomonadota</taxon>
        <taxon>Betaproteobacteria</taxon>
        <taxon>Burkholderiales</taxon>
        <taxon>Comamonadaceae</taxon>
        <taxon>Rhodoferax</taxon>
    </lineage>
</organism>
<accession>A0A515DFY6</accession>
<proteinExistence type="predicted"/>
<sequence>MPHKPTSPKTPIASSIPAQKAPILHSVFDALPNSAFIRESQLVQSPKRPETPAPLPFSAPTLWRMTKAGTFPKPVKLSERVTAWKVGDVRAWIEAQSAA</sequence>
<dbReference type="AlphaFoldDB" id="A0A515DFY6"/>
<dbReference type="Pfam" id="PF05930">
    <property type="entry name" value="Phage_AlpA"/>
    <property type="match status" value="1"/>
</dbReference>
<dbReference type="InterPro" id="IPR010260">
    <property type="entry name" value="AlpA"/>
</dbReference>
<dbReference type="EMBL" id="CP035503">
    <property type="protein sequence ID" value="QDL39336.1"/>
    <property type="molecule type" value="Genomic_DNA"/>
</dbReference>
<dbReference type="OrthoDB" id="8527558at2"/>
<dbReference type="RefSeq" id="WP_142820820.1">
    <property type="nucleotide sequence ID" value="NZ_CP035503.1"/>
</dbReference>
<reference evidence="1 2" key="1">
    <citation type="submission" date="2019-01" db="EMBL/GenBank/DDBJ databases">
        <title>Genomic insights into a novel species Rhodoferax sp.</title>
        <authorList>
            <person name="Jin L."/>
        </authorList>
    </citation>
    <scope>NUCLEOTIDE SEQUENCE [LARGE SCALE GENOMIC DNA]</scope>
    <source>
        <strain evidence="1 2">CHu59-6-5</strain>
    </source>
</reference>
<evidence type="ECO:0000313" key="1">
    <source>
        <dbReference type="EMBL" id="QDL39336.1"/>
    </source>
</evidence>
<dbReference type="KEGG" id="rhf:EUB48_19945"/>
<protein>
    <submittedName>
        <fullName evidence="1">AlpA family phage regulatory protein</fullName>
    </submittedName>
</protein>
<keyword evidence="2" id="KW-1185">Reference proteome</keyword>
<gene>
    <name evidence="1" type="ORF">EUB48_19945</name>
</gene>
<dbReference type="Proteomes" id="UP000316798">
    <property type="component" value="Chromosome"/>
</dbReference>